<dbReference type="InterPro" id="IPR051198">
    <property type="entry name" value="BchE-like"/>
</dbReference>
<dbReference type="PANTHER" id="PTHR43409:SF7">
    <property type="entry name" value="BLL1977 PROTEIN"/>
    <property type="match status" value="1"/>
</dbReference>
<keyword evidence="7" id="KW-0411">Iron-sulfur</keyword>
<dbReference type="InterPro" id="IPR023404">
    <property type="entry name" value="rSAM_horseshoe"/>
</dbReference>
<dbReference type="Gene3D" id="3.40.50.280">
    <property type="entry name" value="Cobalamin-binding domain"/>
    <property type="match status" value="1"/>
</dbReference>
<dbReference type="EMBL" id="UINC01042684">
    <property type="protein sequence ID" value="SVB45651.1"/>
    <property type="molecule type" value="Genomic_DNA"/>
</dbReference>
<dbReference type="Pfam" id="PF02310">
    <property type="entry name" value="B12-binding"/>
    <property type="match status" value="1"/>
</dbReference>
<dbReference type="InterPro" id="IPR058240">
    <property type="entry name" value="rSAM_sf"/>
</dbReference>
<dbReference type="InterPro" id="IPR006638">
    <property type="entry name" value="Elp3/MiaA/NifB-like_rSAM"/>
</dbReference>
<dbReference type="SUPFAM" id="SSF52242">
    <property type="entry name" value="Cobalamin (vitamin B12)-binding domain"/>
    <property type="match status" value="1"/>
</dbReference>
<protein>
    <submittedName>
        <fullName evidence="11">Uncharacterized protein</fullName>
    </submittedName>
</protein>
<dbReference type="InterPro" id="IPR007197">
    <property type="entry name" value="rSAM"/>
</dbReference>
<dbReference type="CDD" id="cd01335">
    <property type="entry name" value="Radical_SAM"/>
    <property type="match status" value="1"/>
</dbReference>
<dbReference type="Gene3D" id="3.80.30.20">
    <property type="entry name" value="tm_1862 like domain"/>
    <property type="match status" value="1"/>
</dbReference>
<keyword evidence="4" id="KW-0949">S-adenosyl-L-methionine</keyword>
<dbReference type="PANTHER" id="PTHR43409">
    <property type="entry name" value="ANAEROBIC MAGNESIUM-PROTOPORPHYRIN IX MONOMETHYL ESTER CYCLASE-RELATED"/>
    <property type="match status" value="1"/>
</dbReference>
<dbReference type="SFLD" id="SFLDG01123">
    <property type="entry name" value="methyltransferase_(Class_B)"/>
    <property type="match status" value="1"/>
</dbReference>
<dbReference type="SFLD" id="SFLDG01082">
    <property type="entry name" value="B12-binding_domain_containing"/>
    <property type="match status" value="1"/>
</dbReference>
<evidence type="ECO:0000256" key="4">
    <source>
        <dbReference type="ARBA" id="ARBA00022691"/>
    </source>
</evidence>
<keyword evidence="3" id="KW-0808">Transferase</keyword>
<accession>A0A382E6N4</accession>
<evidence type="ECO:0000256" key="8">
    <source>
        <dbReference type="SAM" id="Phobius"/>
    </source>
</evidence>
<gene>
    <name evidence="11" type="ORF">METZ01_LOCUS198505</name>
</gene>
<dbReference type="AlphaFoldDB" id="A0A382E6N4"/>
<reference evidence="11" key="1">
    <citation type="submission" date="2018-05" db="EMBL/GenBank/DDBJ databases">
        <authorList>
            <person name="Lanie J.A."/>
            <person name="Ng W.-L."/>
            <person name="Kazmierczak K.M."/>
            <person name="Andrzejewski T.M."/>
            <person name="Davidsen T.M."/>
            <person name="Wayne K.J."/>
            <person name="Tettelin H."/>
            <person name="Glass J.I."/>
            <person name="Rusch D."/>
            <person name="Podicherti R."/>
            <person name="Tsui H.-C.T."/>
            <person name="Winkler M.E."/>
        </authorList>
    </citation>
    <scope>NUCLEOTIDE SEQUENCE</scope>
</reference>
<dbReference type="GO" id="GO:0051539">
    <property type="term" value="F:4 iron, 4 sulfur cluster binding"/>
    <property type="evidence" value="ECO:0007669"/>
    <property type="project" value="UniProtKB-KW"/>
</dbReference>
<feature type="domain" description="B12-binding" evidence="9">
    <location>
        <begin position="16"/>
        <end position="148"/>
    </location>
</feature>
<keyword evidence="8" id="KW-0812">Transmembrane</keyword>
<proteinExistence type="predicted"/>
<evidence type="ECO:0000256" key="1">
    <source>
        <dbReference type="ARBA" id="ARBA00001966"/>
    </source>
</evidence>
<keyword evidence="2" id="KW-0489">Methyltransferase</keyword>
<dbReference type="InterPro" id="IPR034466">
    <property type="entry name" value="Methyltransferase_Class_B"/>
</dbReference>
<evidence type="ECO:0000313" key="11">
    <source>
        <dbReference type="EMBL" id="SVB45651.1"/>
    </source>
</evidence>
<organism evidence="11">
    <name type="scientific">marine metagenome</name>
    <dbReference type="NCBI Taxonomy" id="408172"/>
    <lineage>
        <taxon>unclassified sequences</taxon>
        <taxon>metagenomes</taxon>
        <taxon>ecological metagenomes</taxon>
    </lineage>
</organism>
<dbReference type="SUPFAM" id="SSF102114">
    <property type="entry name" value="Radical SAM enzymes"/>
    <property type="match status" value="1"/>
</dbReference>
<keyword evidence="8" id="KW-0472">Membrane</keyword>
<evidence type="ECO:0000256" key="3">
    <source>
        <dbReference type="ARBA" id="ARBA00022679"/>
    </source>
</evidence>
<dbReference type="GO" id="GO:0046872">
    <property type="term" value="F:metal ion binding"/>
    <property type="evidence" value="ECO:0007669"/>
    <property type="project" value="UniProtKB-KW"/>
</dbReference>
<sequence length="487" mass="55804">MKVLFLYPLWTGEYKFLPRYFAKNYGGAYIPYNLAILAAIAENEGHEAKVIDAELEKISLKDTIPLVKKYDPDVIALTGMTPFFNVVKEAAILLRENNIRAKICVGGPHVTIMEEKVLIKEFDYAFVGAGEEPWKKFLNVLDANGALSDVPGLIYRDENNSIKKNDRTYTNKNLDIYPRPAYHLFKMGEYKLGTLKGRLPFTSIQTVRGCPWKCIFCASEQLETTKILKRSISTIVDEIEEIVNTYGVRHFWIIDDVLTLVRKRTVEFCEQIIDRNLNITFEGNTRANLLDEELVSLMKKAGLIRLSFGLETVDEDMRKTMNKKVPLDAYREANALLNKYKIEALNSVMIGLPGESEENVRKTLDFLKAAKEVKQANFAIAVPYPGTVFHDMATSGKDGIELLTEDFSEYKRYGHAVTNVGRLSSQDLLRLQNEGFVSIYSKYWRWWSVIRRWGVMGLLLTFYRMLIMVIGKARHKYKVSSIHPSLR</sequence>
<evidence type="ECO:0000259" key="9">
    <source>
        <dbReference type="PROSITE" id="PS51332"/>
    </source>
</evidence>
<keyword evidence="5" id="KW-0479">Metal-binding</keyword>
<dbReference type="SMART" id="SM00729">
    <property type="entry name" value="Elp3"/>
    <property type="match status" value="1"/>
</dbReference>
<dbReference type="PROSITE" id="PS51918">
    <property type="entry name" value="RADICAL_SAM"/>
    <property type="match status" value="1"/>
</dbReference>
<evidence type="ECO:0000256" key="5">
    <source>
        <dbReference type="ARBA" id="ARBA00022723"/>
    </source>
</evidence>
<comment type="cofactor">
    <cofactor evidence="1">
        <name>[4Fe-4S] cluster</name>
        <dbReference type="ChEBI" id="CHEBI:49883"/>
    </cofactor>
</comment>
<dbReference type="Pfam" id="PF04055">
    <property type="entry name" value="Radical_SAM"/>
    <property type="match status" value="1"/>
</dbReference>
<name>A0A382E6N4_9ZZZZ</name>
<evidence type="ECO:0000256" key="7">
    <source>
        <dbReference type="ARBA" id="ARBA00023014"/>
    </source>
</evidence>
<dbReference type="InterPro" id="IPR036724">
    <property type="entry name" value="Cobalamin-bd_sf"/>
</dbReference>
<keyword evidence="8" id="KW-1133">Transmembrane helix</keyword>
<evidence type="ECO:0000256" key="2">
    <source>
        <dbReference type="ARBA" id="ARBA00022603"/>
    </source>
</evidence>
<keyword evidence="6" id="KW-0408">Iron</keyword>
<feature type="domain" description="Radical SAM core" evidence="10">
    <location>
        <begin position="194"/>
        <end position="427"/>
    </location>
</feature>
<dbReference type="PROSITE" id="PS51332">
    <property type="entry name" value="B12_BINDING"/>
    <property type="match status" value="1"/>
</dbReference>
<feature type="transmembrane region" description="Helical" evidence="8">
    <location>
        <begin position="453"/>
        <end position="471"/>
    </location>
</feature>
<dbReference type="GO" id="GO:0003824">
    <property type="term" value="F:catalytic activity"/>
    <property type="evidence" value="ECO:0007669"/>
    <property type="project" value="InterPro"/>
</dbReference>
<dbReference type="CDD" id="cd02068">
    <property type="entry name" value="radical_SAM_B12_BD"/>
    <property type="match status" value="1"/>
</dbReference>
<dbReference type="GO" id="GO:0031419">
    <property type="term" value="F:cobalamin binding"/>
    <property type="evidence" value="ECO:0007669"/>
    <property type="project" value="InterPro"/>
</dbReference>
<dbReference type="InterPro" id="IPR006158">
    <property type="entry name" value="Cobalamin-bd"/>
</dbReference>
<dbReference type="SFLD" id="SFLDS00029">
    <property type="entry name" value="Radical_SAM"/>
    <property type="match status" value="1"/>
</dbReference>
<evidence type="ECO:0000256" key="6">
    <source>
        <dbReference type="ARBA" id="ARBA00023004"/>
    </source>
</evidence>
<evidence type="ECO:0000259" key="10">
    <source>
        <dbReference type="PROSITE" id="PS51918"/>
    </source>
</evidence>